<accession>A0A6J5DWL5</accession>
<organism evidence="3 4">
    <name type="scientific">Paraburkholderia solisilvae</name>
    <dbReference type="NCBI Taxonomy" id="624376"/>
    <lineage>
        <taxon>Bacteria</taxon>
        <taxon>Pseudomonadati</taxon>
        <taxon>Pseudomonadota</taxon>
        <taxon>Betaproteobacteria</taxon>
        <taxon>Burkholderiales</taxon>
        <taxon>Burkholderiaceae</taxon>
        <taxon>Paraburkholderia</taxon>
    </lineage>
</organism>
<dbReference type="Pfam" id="PF08808">
    <property type="entry name" value="RES"/>
    <property type="match status" value="1"/>
</dbReference>
<dbReference type="EMBL" id="CADIKF010000018">
    <property type="protein sequence ID" value="CAB3757326.1"/>
    <property type="molecule type" value="Genomic_DNA"/>
</dbReference>
<evidence type="ECO:0000259" key="2">
    <source>
        <dbReference type="SMART" id="SM00953"/>
    </source>
</evidence>
<gene>
    <name evidence="3" type="ORF">LMG29739_02667</name>
</gene>
<proteinExistence type="predicted"/>
<dbReference type="AlphaFoldDB" id="A0A6J5DWL5"/>
<reference evidence="3 4" key="1">
    <citation type="submission" date="2020-04" db="EMBL/GenBank/DDBJ databases">
        <authorList>
            <person name="De Canck E."/>
        </authorList>
    </citation>
    <scope>NUCLEOTIDE SEQUENCE [LARGE SCALE GENOMIC DNA]</scope>
    <source>
        <strain evidence="3 4">LMG 29739</strain>
    </source>
</reference>
<sequence length="262" mass="28339">MTELQWQERWPASPLAWLPAYRVVPTRFPAVNLFDRVASPDDFDALYALEAMTNDRLRTEVGELDLVPRDERRFGPGWGPIMAAFTHLNPLGSRFSDGTYGVFYCAASRATAIAETRYHATLFLAATQEPPLRQQMRLYTVLAEGDVVDLRGGTPGAGAASAGRDTARDAGGKHAPDAPGAPARFDPAVLSPSDYSAGQALGRAARAAGAPGIVYPSVRDAGGECLAAFRTRLLRDCHHAAYLEYNWNGSTIDVVFELNQIG</sequence>
<feature type="region of interest" description="Disordered" evidence="1">
    <location>
        <begin position="153"/>
        <end position="183"/>
    </location>
</feature>
<evidence type="ECO:0000256" key="1">
    <source>
        <dbReference type="SAM" id="MobiDB-lite"/>
    </source>
</evidence>
<evidence type="ECO:0000313" key="4">
    <source>
        <dbReference type="Proteomes" id="UP000494329"/>
    </source>
</evidence>
<feature type="domain" description="RES" evidence="2">
    <location>
        <begin position="84"/>
        <end position="240"/>
    </location>
</feature>
<dbReference type="Proteomes" id="UP000494329">
    <property type="component" value="Unassembled WGS sequence"/>
</dbReference>
<evidence type="ECO:0000313" key="3">
    <source>
        <dbReference type="EMBL" id="CAB3757326.1"/>
    </source>
</evidence>
<dbReference type="InterPro" id="IPR014914">
    <property type="entry name" value="RES_dom"/>
</dbReference>
<keyword evidence="4" id="KW-1185">Reference proteome</keyword>
<dbReference type="RefSeq" id="WP_175111387.1">
    <property type="nucleotide sequence ID" value="NZ_CADIKF010000018.1"/>
</dbReference>
<protein>
    <recommendedName>
        <fullName evidence="2">RES domain-containing protein</fullName>
    </recommendedName>
</protein>
<dbReference type="SMART" id="SM00953">
    <property type="entry name" value="RES"/>
    <property type="match status" value="1"/>
</dbReference>
<feature type="compositionally biased region" description="Basic and acidic residues" evidence="1">
    <location>
        <begin position="165"/>
        <end position="176"/>
    </location>
</feature>
<name>A0A6J5DWL5_9BURK</name>